<evidence type="ECO:0000256" key="3">
    <source>
        <dbReference type="ARBA" id="ARBA00022840"/>
    </source>
</evidence>
<dbReference type="OrthoDB" id="9802352at2"/>
<evidence type="ECO:0000256" key="4">
    <source>
        <dbReference type="SAM" id="MobiDB-lite"/>
    </source>
</evidence>
<dbReference type="CDD" id="cd19481">
    <property type="entry name" value="RecA-like_protease"/>
    <property type="match status" value="1"/>
</dbReference>
<sequence length="376" mass="42352">MNDIETDLSHLARLALTENTQDVRLFVARLVRKYRNIEPELAEQMDLHLRAKTHSSQTSMRKVSSHPPMSDRTPPVDDESRLSLLKIFKGESSEDAPLLADDLAQTLERLMQERHQIERLTSLGLQPTRSAIFVGQPGLGKTITAQWLASQLNVPLYILDLTAVMSSLLGRSGSNLRAALDFAKSSPCVLLLDEIDAIAKRRNDESDIGELKRLVTIILQEVDEWPSTGLLLAATNNPELIDSALWRRFDLVIEFKAPDSAAVKMAIKRFFGSDYARFTRWLDILAFAFQGLSFSDIKRDIQRLRRSLALEAASDTELIEEFIKLRAPALDHQGRINLAVLLAKQTRLSQHNISSITGVSRDTIRKYISEKTPKTK</sequence>
<dbReference type="Proteomes" id="UP000324176">
    <property type="component" value="Unassembled WGS sequence"/>
</dbReference>
<dbReference type="PANTHER" id="PTHR23073">
    <property type="entry name" value="26S PROTEASOME REGULATORY SUBUNIT"/>
    <property type="match status" value="1"/>
</dbReference>
<evidence type="ECO:0000313" key="6">
    <source>
        <dbReference type="EMBL" id="AKH38213.1"/>
    </source>
</evidence>
<dbReference type="Gene3D" id="3.40.50.300">
    <property type="entry name" value="P-loop containing nucleotide triphosphate hydrolases"/>
    <property type="match status" value="1"/>
</dbReference>
<gene>
    <name evidence="6" type="ORF">AAW31_11110</name>
    <name evidence="7" type="ORF">BCL69_107910</name>
</gene>
<evidence type="ECO:0000256" key="1">
    <source>
        <dbReference type="ARBA" id="ARBA00006914"/>
    </source>
</evidence>
<dbReference type="EMBL" id="CP011451">
    <property type="protein sequence ID" value="AKH38213.1"/>
    <property type="molecule type" value="Genomic_DNA"/>
</dbReference>
<dbReference type="Pfam" id="PF00004">
    <property type="entry name" value="AAA"/>
    <property type="match status" value="1"/>
</dbReference>
<dbReference type="AlphaFoldDB" id="A0A0F7KGA4"/>
<evidence type="ECO:0000259" key="5">
    <source>
        <dbReference type="SMART" id="SM00382"/>
    </source>
</evidence>
<dbReference type="InterPro" id="IPR027417">
    <property type="entry name" value="P-loop_NTPase"/>
</dbReference>
<organism evidence="6 8">
    <name type="scientific">Nitrosomonas communis</name>
    <dbReference type="NCBI Taxonomy" id="44574"/>
    <lineage>
        <taxon>Bacteria</taxon>
        <taxon>Pseudomonadati</taxon>
        <taxon>Pseudomonadota</taxon>
        <taxon>Betaproteobacteria</taxon>
        <taxon>Nitrosomonadales</taxon>
        <taxon>Nitrosomonadaceae</taxon>
        <taxon>Nitrosomonas</taxon>
    </lineage>
</organism>
<dbReference type="EMBL" id="VNHT01000079">
    <property type="protein sequence ID" value="TYP77435.1"/>
    <property type="molecule type" value="Genomic_DNA"/>
</dbReference>
<dbReference type="PATRIC" id="fig|44574.3.peg.2711"/>
<dbReference type="KEGG" id="nco:AAW31_11110"/>
<dbReference type="InterPro" id="IPR003959">
    <property type="entry name" value="ATPase_AAA_core"/>
</dbReference>
<dbReference type="GO" id="GO:0016887">
    <property type="term" value="F:ATP hydrolysis activity"/>
    <property type="evidence" value="ECO:0007669"/>
    <property type="project" value="InterPro"/>
</dbReference>
<evidence type="ECO:0000313" key="8">
    <source>
        <dbReference type="Proteomes" id="UP000034156"/>
    </source>
</evidence>
<reference evidence="7 9" key="3">
    <citation type="submission" date="2019-07" db="EMBL/GenBank/DDBJ databases">
        <title>Active sludge and wastewater microbial communities from Klosterneuburg, Austria.</title>
        <authorList>
            <person name="Wagner M."/>
        </authorList>
    </citation>
    <scope>NUCLEOTIDE SEQUENCE [LARGE SCALE GENOMIC DNA]</scope>
    <source>
        <strain evidence="7 9">Nm2</strain>
    </source>
</reference>
<dbReference type="Proteomes" id="UP000034156">
    <property type="component" value="Chromosome"/>
</dbReference>
<comment type="similarity">
    <text evidence="1">Belongs to the AAA ATPase family.</text>
</comment>
<keyword evidence="8" id="KW-1185">Reference proteome</keyword>
<dbReference type="SUPFAM" id="SSF52540">
    <property type="entry name" value="P-loop containing nucleoside triphosphate hydrolases"/>
    <property type="match status" value="1"/>
</dbReference>
<dbReference type="InterPro" id="IPR050221">
    <property type="entry name" value="26S_Proteasome_ATPase"/>
</dbReference>
<keyword evidence="3" id="KW-0067">ATP-binding</keyword>
<dbReference type="GO" id="GO:0005524">
    <property type="term" value="F:ATP binding"/>
    <property type="evidence" value="ECO:0007669"/>
    <property type="project" value="UniProtKB-KW"/>
</dbReference>
<dbReference type="RefSeq" id="WP_046850271.1">
    <property type="nucleotide sequence ID" value="NZ_CP011451.1"/>
</dbReference>
<dbReference type="InterPro" id="IPR003593">
    <property type="entry name" value="AAA+_ATPase"/>
</dbReference>
<protein>
    <submittedName>
        <fullName evidence="6 7">ATPase</fullName>
    </submittedName>
</protein>
<evidence type="ECO:0000313" key="9">
    <source>
        <dbReference type="Proteomes" id="UP000324176"/>
    </source>
</evidence>
<evidence type="ECO:0000313" key="7">
    <source>
        <dbReference type="EMBL" id="TYP77435.1"/>
    </source>
</evidence>
<name>A0A0F7KGA4_9PROT</name>
<dbReference type="SMART" id="SM00382">
    <property type="entry name" value="AAA"/>
    <property type="match status" value="1"/>
</dbReference>
<feature type="region of interest" description="Disordered" evidence="4">
    <location>
        <begin position="53"/>
        <end position="77"/>
    </location>
</feature>
<reference evidence="6 8" key="2">
    <citation type="journal article" date="2016" name="Genome Announc.">
        <title>Genome Sequence of Nitrosomonas communis Strain Nm2, a Mesophilic Ammonia-Oxidizing Bacterium Isolated from Mediterranean Soil.</title>
        <authorList>
            <person name="Kozlowski J.A."/>
            <person name="Kits K.D."/>
            <person name="Stein L.Y."/>
        </authorList>
    </citation>
    <scope>NUCLEOTIDE SEQUENCE [LARGE SCALE GENOMIC DNA]</scope>
    <source>
        <strain evidence="6 8">Nm2</strain>
    </source>
</reference>
<feature type="domain" description="AAA+ ATPase" evidence="5">
    <location>
        <begin position="127"/>
        <end position="259"/>
    </location>
</feature>
<reference evidence="8" key="1">
    <citation type="submission" date="2015-05" db="EMBL/GenBank/DDBJ databases">
        <title>Draft genome of Nitrosomonas communis strain Nm2.</title>
        <authorList>
            <person name="Kozlowski J.A."/>
            <person name="Kits K.D."/>
            <person name="Stein L.Y."/>
        </authorList>
    </citation>
    <scope>NUCLEOTIDE SEQUENCE [LARGE SCALE GENOMIC DNA]</scope>
    <source>
        <strain evidence="8">Nm2</strain>
    </source>
</reference>
<evidence type="ECO:0000256" key="2">
    <source>
        <dbReference type="ARBA" id="ARBA00022741"/>
    </source>
</evidence>
<keyword evidence="2" id="KW-0547">Nucleotide-binding</keyword>
<proteinExistence type="inferred from homology"/>
<accession>A0A0F7KGA4</accession>